<dbReference type="InterPro" id="IPR036259">
    <property type="entry name" value="MFS_trans_sf"/>
</dbReference>
<dbReference type="SUPFAM" id="SSF57701">
    <property type="entry name" value="Zn2/Cys6 DNA-binding domain"/>
    <property type="match status" value="1"/>
</dbReference>
<dbReference type="Proteomes" id="UP000050424">
    <property type="component" value="Unassembled WGS sequence"/>
</dbReference>
<keyword evidence="2" id="KW-0813">Transport</keyword>
<evidence type="ECO:0000313" key="13">
    <source>
        <dbReference type="Proteomes" id="UP000050424"/>
    </source>
</evidence>
<keyword evidence="7" id="KW-0539">Nucleus</keyword>
<keyword evidence="13" id="KW-1185">Reference proteome</keyword>
<evidence type="ECO:0000256" key="1">
    <source>
        <dbReference type="ARBA" id="ARBA00004141"/>
    </source>
</evidence>
<evidence type="ECO:0000256" key="8">
    <source>
        <dbReference type="ARBA" id="ARBA00037968"/>
    </source>
</evidence>
<keyword evidence="3 10" id="KW-0812">Transmembrane</keyword>
<dbReference type="InterPro" id="IPR011701">
    <property type="entry name" value="MFS"/>
</dbReference>
<evidence type="ECO:0000259" key="11">
    <source>
        <dbReference type="PROSITE" id="PS50048"/>
    </source>
</evidence>
<dbReference type="Gene3D" id="4.10.240.10">
    <property type="entry name" value="Zn(2)-C6 fungal-type DNA-binding domain"/>
    <property type="match status" value="1"/>
</dbReference>
<evidence type="ECO:0000256" key="3">
    <source>
        <dbReference type="ARBA" id="ARBA00022692"/>
    </source>
</evidence>
<evidence type="ECO:0000256" key="9">
    <source>
        <dbReference type="SAM" id="MobiDB-lite"/>
    </source>
</evidence>
<organism evidence="12 13">
    <name type="scientific">Neonectria ditissima</name>
    <dbReference type="NCBI Taxonomy" id="78410"/>
    <lineage>
        <taxon>Eukaryota</taxon>
        <taxon>Fungi</taxon>
        <taxon>Dikarya</taxon>
        <taxon>Ascomycota</taxon>
        <taxon>Pezizomycotina</taxon>
        <taxon>Sordariomycetes</taxon>
        <taxon>Hypocreomycetidae</taxon>
        <taxon>Hypocreales</taxon>
        <taxon>Nectriaceae</taxon>
        <taxon>Neonectria</taxon>
    </lineage>
</organism>
<feature type="domain" description="Zn(2)-C6 fungal-type" evidence="11">
    <location>
        <begin position="529"/>
        <end position="559"/>
    </location>
</feature>
<evidence type="ECO:0000256" key="4">
    <source>
        <dbReference type="ARBA" id="ARBA00022989"/>
    </source>
</evidence>
<accession>A0A0P7BF00</accession>
<dbReference type="PROSITE" id="PS00463">
    <property type="entry name" value="ZN2_CY6_FUNGAL_1"/>
    <property type="match status" value="1"/>
</dbReference>
<gene>
    <name evidence="12" type="ORF">AK830_g7567</name>
</gene>
<feature type="transmembrane region" description="Helical" evidence="10">
    <location>
        <begin position="300"/>
        <end position="319"/>
    </location>
</feature>
<feature type="transmembrane region" description="Helical" evidence="10">
    <location>
        <begin position="195"/>
        <end position="216"/>
    </location>
</feature>
<reference evidence="12 13" key="1">
    <citation type="submission" date="2015-09" db="EMBL/GenBank/DDBJ databases">
        <title>Draft genome of a European isolate of the apple canker pathogen Neonectria ditissima.</title>
        <authorList>
            <person name="Gomez-Cortecero A."/>
            <person name="Harrison R.J."/>
            <person name="Armitage A.D."/>
        </authorList>
    </citation>
    <scope>NUCLEOTIDE SEQUENCE [LARGE SCALE GENOMIC DNA]</scope>
    <source>
        <strain evidence="12 13">R09/05</strain>
    </source>
</reference>
<dbReference type="FunFam" id="1.20.1250.20:FF:000065">
    <property type="entry name" value="Putative MFS pantothenate transporter"/>
    <property type="match status" value="1"/>
</dbReference>
<dbReference type="SMART" id="SM00066">
    <property type="entry name" value="GAL4"/>
    <property type="match status" value="1"/>
</dbReference>
<feature type="transmembrane region" description="Helical" evidence="10">
    <location>
        <begin position="465"/>
        <end position="483"/>
    </location>
</feature>
<dbReference type="InterPro" id="IPR001138">
    <property type="entry name" value="Zn2Cys6_DnaBD"/>
</dbReference>
<dbReference type="SUPFAM" id="SSF103473">
    <property type="entry name" value="MFS general substrate transporter"/>
    <property type="match status" value="1"/>
</dbReference>
<evidence type="ECO:0000313" key="12">
    <source>
        <dbReference type="EMBL" id="KPM39014.1"/>
    </source>
</evidence>
<evidence type="ECO:0000256" key="7">
    <source>
        <dbReference type="ARBA" id="ARBA00023242"/>
    </source>
</evidence>
<feature type="transmembrane region" description="Helical" evidence="10">
    <location>
        <begin position="158"/>
        <end position="183"/>
    </location>
</feature>
<dbReference type="GO" id="GO:0016020">
    <property type="term" value="C:membrane"/>
    <property type="evidence" value="ECO:0007669"/>
    <property type="project" value="UniProtKB-SubCell"/>
</dbReference>
<feature type="transmembrane region" description="Helical" evidence="10">
    <location>
        <begin position="135"/>
        <end position="152"/>
    </location>
</feature>
<feature type="transmembrane region" description="Helical" evidence="10">
    <location>
        <begin position="60"/>
        <end position="78"/>
    </location>
</feature>
<comment type="similarity">
    <text evidence="8">Belongs to the major facilitator superfamily. Allantoate permease family.</text>
</comment>
<comment type="subcellular location">
    <subcellularLocation>
        <location evidence="1">Membrane</location>
        <topology evidence="1">Multi-pass membrane protein</topology>
    </subcellularLocation>
</comment>
<keyword evidence="5 10" id="KW-0472">Membrane</keyword>
<feature type="transmembrane region" description="Helical" evidence="10">
    <location>
        <begin position="368"/>
        <end position="388"/>
    </location>
</feature>
<feature type="transmembrane region" description="Helical" evidence="10">
    <location>
        <begin position="108"/>
        <end position="128"/>
    </location>
</feature>
<feature type="transmembrane region" description="Helical" evidence="10">
    <location>
        <begin position="394"/>
        <end position="414"/>
    </location>
</feature>
<dbReference type="Gene3D" id="1.20.1250.20">
    <property type="entry name" value="MFS general substrate transporter like domains"/>
    <property type="match status" value="2"/>
</dbReference>
<dbReference type="InterPro" id="IPR036864">
    <property type="entry name" value="Zn2-C6_fun-type_DNA-bd_sf"/>
</dbReference>
<keyword evidence="6" id="KW-0325">Glycoprotein</keyword>
<proteinExistence type="inferred from homology"/>
<dbReference type="EMBL" id="LKCW01000118">
    <property type="protein sequence ID" value="KPM39014.1"/>
    <property type="molecule type" value="Genomic_DNA"/>
</dbReference>
<feature type="region of interest" description="Disordered" evidence="9">
    <location>
        <begin position="1"/>
        <end position="39"/>
    </location>
</feature>
<dbReference type="GO" id="GO:0008270">
    <property type="term" value="F:zinc ion binding"/>
    <property type="evidence" value="ECO:0007669"/>
    <property type="project" value="InterPro"/>
</dbReference>
<feature type="transmembrane region" description="Helical" evidence="10">
    <location>
        <begin position="339"/>
        <end position="359"/>
    </location>
</feature>
<feature type="compositionally biased region" description="Polar residues" evidence="9">
    <location>
        <begin position="18"/>
        <end position="39"/>
    </location>
</feature>
<dbReference type="AlphaFoldDB" id="A0A0P7BF00"/>
<comment type="caution">
    <text evidence="12">The sequence shown here is derived from an EMBL/GenBank/DDBJ whole genome shotgun (WGS) entry which is preliminary data.</text>
</comment>
<sequence>MADKTDSKPRSIAGEVNPATSIAESANGKDSSTAPPHKQSTVSRFFHWHEPGTSREEKKLILKLDWFLLSFSCLTFFIKQLDQNNISNAYVSGMSEELGFGAGNELSWMNTYFSIGTIIGGTFSNLMLTVVRPRFWLTGCLFTWSLFVLFLYKCEHAYQFYILRFFIGLFESAAWPGVMYCLGSWYRKSELARRSGLFVMSGVLGQMFSGYLQSALFTGMHGKGGMSAWRWLFIFDFILGIPVAIYGVFCFPDTPHTTQAFWLTEWEKNRSRERIEEEGRKPVGKMDWSVVRRIFGSWQVYAFTAGYSFWTLTCGSYAIQYFTLYLKSTGWYTVPEINNIPTCIGAVNFVFMISTGYIADKIGNRGPVCFAVGSLLTFCYAVLTAWSVPHDLRMAAFILLGCYGCYTPLLAGWTNEACGGDQQKRAFILGFMVSVGQAVVIPFQQLQLPSGQAPEFKQTHGWPSALAWVLALTIWTGIGIPALQKWRDGKTKVVSSNEFAINNRQLFAEFHLLSWARKDSGMHQTELKACEACKSSKRKCTKQLPRCRRCELRGLHCLYQSQPQMIIYQADESAGTLSRVQQFHGDEQPMEYLQCNMPLAVEAMAVDPQLELQISASDSPSFLSLDDLRSAWFLTPEAWSITPVETSNLTPISSALIQSHLEKTQNWLREWISTGSNPFIHSELYRKGMPDCLNDSFMALSTYFSKTDKTTDMVQRLIETKAEQLVASQTHRECGGDTIEDIGRVQSLLIYCIIRLLDGDIRQRHLAERHLPILHNWTKEMLSNASRATGDDTLLFQNALTKFRPQFTTEPSIPCQVSSEQLLWHAWILSESVRRTWCMSMGVQASYELLKTGSGPCYGGLLVTTRKGVWDAETAFEWTKICAEKSVGFVHRNASEKLMAETKIDEVDVFALALMEIDVGPEKMKRWRQGSEP</sequence>
<feature type="transmembrane region" description="Helical" evidence="10">
    <location>
        <begin position="426"/>
        <end position="445"/>
    </location>
</feature>
<dbReference type="GO" id="GO:0022857">
    <property type="term" value="F:transmembrane transporter activity"/>
    <property type="evidence" value="ECO:0007669"/>
    <property type="project" value="InterPro"/>
</dbReference>
<keyword evidence="4 10" id="KW-1133">Transmembrane helix</keyword>
<dbReference type="PANTHER" id="PTHR43791">
    <property type="entry name" value="PERMEASE-RELATED"/>
    <property type="match status" value="1"/>
</dbReference>
<evidence type="ECO:0000256" key="6">
    <source>
        <dbReference type="ARBA" id="ARBA00023180"/>
    </source>
</evidence>
<name>A0A0P7BF00_9HYPO</name>
<feature type="transmembrane region" description="Helical" evidence="10">
    <location>
        <begin position="228"/>
        <end position="249"/>
    </location>
</feature>
<dbReference type="PANTHER" id="PTHR43791:SF39">
    <property type="entry name" value="TRANSPORTER LIZ1_SEO1, PUTATIVE (AFU_ORTHOLOGUE AFUA_3G00980)-RELATED"/>
    <property type="match status" value="1"/>
</dbReference>
<dbReference type="PROSITE" id="PS50048">
    <property type="entry name" value="ZN2_CY6_FUNGAL_2"/>
    <property type="match status" value="1"/>
</dbReference>
<dbReference type="OrthoDB" id="3639251at2759"/>
<dbReference type="Pfam" id="PF00172">
    <property type="entry name" value="Zn_clus"/>
    <property type="match status" value="1"/>
</dbReference>
<evidence type="ECO:0000256" key="5">
    <source>
        <dbReference type="ARBA" id="ARBA00023136"/>
    </source>
</evidence>
<evidence type="ECO:0000256" key="2">
    <source>
        <dbReference type="ARBA" id="ARBA00022448"/>
    </source>
</evidence>
<dbReference type="Pfam" id="PF07690">
    <property type="entry name" value="MFS_1"/>
    <property type="match status" value="1"/>
</dbReference>
<protein>
    <recommendedName>
        <fullName evidence="11">Zn(2)-C6 fungal-type domain-containing protein</fullName>
    </recommendedName>
</protein>
<dbReference type="GO" id="GO:0000981">
    <property type="term" value="F:DNA-binding transcription factor activity, RNA polymerase II-specific"/>
    <property type="evidence" value="ECO:0007669"/>
    <property type="project" value="InterPro"/>
</dbReference>
<dbReference type="CDD" id="cd00067">
    <property type="entry name" value="GAL4"/>
    <property type="match status" value="1"/>
</dbReference>
<evidence type="ECO:0000256" key="10">
    <source>
        <dbReference type="SAM" id="Phobius"/>
    </source>
</evidence>